<evidence type="ECO:0000256" key="6">
    <source>
        <dbReference type="ARBA" id="ARBA00023136"/>
    </source>
</evidence>
<dbReference type="Pfam" id="PF04069">
    <property type="entry name" value="OpuAC"/>
    <property type="match status" value="1"/>
</dbReference>
<evidence type="ECO:0000256" key="10">
    <source>
        <dbReference type="SAM" id="SignalP"/>
    </source>
</evidence>
<evidence type="ECO:0000256" key="4">
    <source>
        <dbReference type="ARBA" id="ARBA00022692"/>
    </source>
</evidence>
<dbReference type="Pfam" id="PF00528">
    <property type="entry name" value="BPD_transp_1"/>
    <property type="match status" value="1"/>
</dbReference>
<comment type="subcellular location">
    <subcellularLocation>
        <location evidence="1 9">Cell membrane</location>
        <topology evidence="1 9">Multi-pass membrane protein</topology>
    </subcellularLocation>
</comment>
<keyword evidence="4 9" id="KW-0812">Transmembrane</keyword>
<gene>
    <name evidence="12" type="primary">proW</name>
    <name evidence="12" type="ORF">NCTC12871_00566</name>
</gene>
<dbReference type="GO" id="GO:0043190">
    <property type="term" value="C:ATP-binding cassette (ABC) transporter complex"/>
    <property type="evidence" value="ECO:0007669"/>
    <property type="project" value="InterPro"/>
</dbReference>
<feature type="transmembrane region" description="Helical" evidence="9">
    <location>
        <begin position="490"/>
        <end position="510"/>
    </location>
</feature>
<evidence type="ECO:0000313" key="13">
    <source>
        <dbReference type="Proteomes" id="UP000279799"/>
    </source>
</evidence>
<keyword evidence="3" id="KW-1003">Cell membrane</keyword>
<evidence type="ECO:0000259" key="11">
    <source>
        <dbReference type="PROSITE" id="PS50928"/>
    </source>
</evidence>
<evidence type="ECO:0000256" key="1">
    <source>
        <dbReference type="ARBA" id="ARBA00004651"/>
    </source>
</evidence>
<name>A0A448TSZ3_9PAST</name>
<feature type="transmembrane region" description="Helical" evidence="9">
    <location>
        <begin position="581"/>
        <end position="600"/>
    </location>
</feature>
<dbReference type="PROSITE" id="PS50928">
    <property type="entry name" value="ABC_TM1"/>
    <property type="match status" value="1"/>
</dbReference>
<evidence type="ECO:0000256" key="7">
    <source>
        <dbReference type="ARBA" id="ARBA00035642"/>
    </source>
</evidence>
<keyword evidence="5 9" id="KW-1133">Transmembrane helix</keyword>
<keyword evidence="10" id="KW-0732">Signal</keyword>
<dbReference type="InterPro" id="IPR007210">
    <property type="entry name" value="ABC_Gly_betaine_transp_sub-bd"/>
</dbReference>
<feature type="domain" description="ABC transmembrane type-1" evidence="11">
    <location>
        <begin position="425"/>
        <end position="604"/>
    </location>
</feature>
<dbReference type="GO" id="GO:0015871">
    <property type="term" value="P:choline transport"/>
    <property type="evidence" value="ECO:0007669"/>
    <property type="project" value="TreeGrafter"/>
</dbReference>
<dbReference type="FunFam" id="1.10.3720.10:FF:000001">
    <property type="entry name" value="Glycine betaine ABC transporter, permease"/>
    <property type="match status" value="1"/>
</dbReference>
<dbReference type="EMBL" id="LR134510">
    <property type="protein sequence ID" value="VEJ09130.1"/>
    <property type="molecule type" value="Genomic_DNA"/>
</dbReference>
<evidence type="ECO:0000256" key="3">
    <source>
        <dbReference type="ARBA" id="ARBA00022475"/>
    </source>
</evidence>
<dbReference type="AlphaFoldDB" id="A0A448TSZ3"/>
<dbReference type="CDD" id="cd06261">
    <property type="entry name" value="TM_PBP2"/>
    <property type="match status" value="1"/>
</dbReference>
<comment type="similarity">
    <text evidence="7">In the C-terminal section; belongs to the OsmX family.</text>
</comment>
<dbReference type="InterPro" id="IPR035906">
    <property type="entry name" value="MetI-like_sf"/>
</dbReference>
<keyword evidence="2 9" id="KW-0813">Transport</keyword>
<keyword evidence="6 9" id="KW-0472">Membrane</keyword>
<feature type="transmembrane region" description="Helical" evidence="9">
    <location>
        <begin position="376"/>
        <end position="396"/>
    </location>
</feature>
<proteinExistence type="inferred from homology"/>
<evidence type="ECO:0000256" key="9">
    <source>
        <dbReference type="RuleBase" id="RU363032"/>
    </source>
</evidence>
<evidence type="ECO:0000256" key="2">
    <source>
        <dbReference type="ARBA" id="ARBA00022448"/>
    </source>
</evidence>
<comment type="similarity">
    <text evidence="8">In the N-terminal section; belongs to the binding-protein-dependent transport system permease family.</text>
</comment>
<feature type="transmembrane region" description="Helical" evidence="9">
    <location>
        <begin position="551"/>
        <end position="575"/>
    </location>
</feature>
<keyword evidence="13" id="KW-1185">Reference proteome</keyword>
<dbReference type="GO" id="GO:0015226">
    <property type="term" value="F:carnitine transmembrane transporter activity"/>
    <property type="evidence" value="ECO:0007669"/>
    <property type="project" value="TreeGrafter"/>
</dbReference>
<dbReference type="SUPFAM" id="SSF161098">
    <property type="entry name" value="MetI-like"/>
    <property type="match status" value="1"/>
</dbReference>
<dbReference type="CDD" id="cd13641">
    <property type="entry name" value="PBP2_HisX_like"/>
    <property type="match status" value="1"/>
</dbReference>
<evidence type="ECO:0000313" key="12">
    <source>
        <dbReference type="EMBL" id="VEJ09130.1"/>
    </source>
</evidence>
<dbReference type="PANTHER" id="PTHR47737:SF1">
    <property type="entry name" value="GLYCINE BETAINE_PROLINE BETAINE TRANSPORT SYSTEM PERMEASE PROTEIN PROW"/>
    <property type="match status" value="1"/>
</dbReference>
<feature type="transmembrane region" description="Helical" evidence="9">
    <location>
        <begin position="403"/>
        <end position="422"/>
    </location>
</feature>
<evidence type="ECO:0000256" key="8">
    <source>
        <dbReference type="ARBA" id="ARBA00035652"/>
    </source>
</evidence>
<reference evidence="12 13" key="1">
    <citation type="submission" date="2018-12" db="EMBL/GenBank/DDBJ databases">
        <authorList>
            <consortium name="Pathogen Informatics"/>
        </authorList>
    </citation>
    <scope>NUCLEOTIDE SEQUENCE [LARGE SCALE GENOMIC DNA]</scope>
    <source>
        <strain evidence="12 13">NCTC12871</strain>
    </source>
</reference>
<accession>A0A448TSZ3</accession>
<dbReference type="KEGG" id="adp:NCTC12871_00566"/>
<feature type="chain" id="PRO_5019583352" evidence="10">
    <location>
        <begin position="23"/>
        <end position="629"/>
    </location>
</feature>
<evidence type="ECO:0000256" key="5">
    <source>
        <dbReference type="ARBA" id="ARBA00022989"/>
    </source>
</evidence>
<sequence length="629" mass="70617">MNRIYTIIFYALCFCFSSQIIAAQNSTIKFANLTWESGQFTTAVLRQLIEKGYGYPTALVSGADVALETGLIQNDIQVIGEVWMGRSPVLAKGIAEGKVELIGNTLKGGTVQGWYIPMYIHEQYPQLKTVQDLAKFAKDFPDPQNPQKGRFLNCPTGWTCEIFNSHLLKNFHLDKLFTNQHPGTGAAMDSEIASYYAQKKPILFYYWQPSGLMANYEVYPLKFPPYDAKCWQEMLDPNSKSTCISDFPVSQLTVGVSTQFAKNYPNLLALMSKVQFNLHEMNQQIYEMTKYHRSGEEQAVLFLKKYPSQWKKWVPEDVAYRIEQQLDTTPKVTEHFFPQWSLQSDFNQGLQDVVKRYGSIFRKLSLFLQQDILNPVSHTLLEIPAWLIILFTMILGWHSTKRIIFALFSGVGLYLIGGFGLWQSSMQTIALMFVSIGLTVLIGIPLGILFARTPKLYRMILPLLDVAQTMPSFVYLIPVLMLFGLGEVPAIFACLVYAIVPLIRLTVLGIRDIPKELIEAGQAFGSSSWQMLKWVILPTARPQIMAGLNQTVMMSLSMVVVASMIGASGLGQIILQAIQTLNVGLGLQAGGAIVILAIIVDRITQGYGGQYAPLLNREEQHMEMDDATN</sequence>
<protein>
    <submittedName>
        <fullName evidence="12">ABC transporter permease</fullName>
    </submittedName>
</protein>
<dbReference type="Gene3D" id="3.40.190.100">
    <property type="entry name" value="Glycine betaine-binding periplasmic protein, domain 2"/>
    <property type="match status" value="1"/>
</dbReference>
<feature type="signal peptide" evidence="10">
    <location>
        <begin position="1"/>
        <end position="22"/>
    </location>
</feature>
<organism evidence="12 13">
    <name type="scientific">Actinobacillus delphinicola</name>
    <dbReference type="NCBI Taxonomy" id="51161"/>
    <lineage>
        <taxon>Bacteria</taxon>
        <taxon>Pseudomonadati</taxon>
        <taxon>Pseudomonadota</taxon>
        <taxon>Gammaproteobacteria</taxon>
        <taxon>Pasteurellales</taxon>
        <taxon>Pasteurellaceae</taxon>
        <taxon>Actinobacillus</taxon>
    </lineage>
</organism>
<comment type="similarity">
    <text evidence="9">Belongs to the binding-protein-dependent transport system permease family.</text>
</comment>
<dbReference type="Gene3D" id="1.10.3720.10">
    <property type="entry name" value="MetI-like"/>
    <property type="match status" value="1"/>
</dbReference>
<feature type="transmembrane region" description="Helical" evidence="9">
    <location>
        <begin position="463"/>
        <end position="484"/>
    </location>
</feature>
<dbReference type="GO" id="GO:0005275">
    <property type="term" value="F:amine transmembrane transporter activity"/>
    <property type="evidence" value="ECO:0007669"/>
    <property type="project" value="TreeGrafter"/>
</dbReference>
<dbReference type="OrthoDB" id="9786266at2"/>
<dbReference type="SUPFAM" id="SSF53850">
    <property type="entry name" value="Periplasmic binding protein-like II"/>
    <property type="match status" value="1"/>
</dbReference>
<dbReference type="Proteomes" id="UP000279799">
    <property type="component" value="Chromosome"/>
</dbReference>
<dbReference type="RefSeq" id="WP_126598799.1">
    <property type="nucleotide sequence ID" value="NZ_LR134510.1"/>
</dbReference>
<dbReference type="InterPro" id="IPR000515">
    <property type="entry name" value="MetI-like"/>
</dbReference>
<dbReference type="PANTHER" id="PTHR47737">
    <property type="entry name" value="GLYCINE BETAINE/PROLINE BETAINE TRANSPORT SYSTEM PERMEASE PROTEIN PROW"/>
    <property type="match status" value="1"/>
</dbReference>
<feature type="transmembrane region" description="Helical" evidence="9">
    <location>
        <begin position="428"/>
        <end position="451"/>
    </location>
</feature>
<dbReference type="GO" id="GO:0031460">
    <property type="term" value="P:glycine betaine transport"/>
    <property type="evidence" value="ECO:0007669"/>
    <property type="project" value="UniProtKB-ARBA"/>
</dbReference>